<protein>
    <submittedName>
        <fullName evidence="1">Uncharacterized protein</fullName>
    </submittedName>
</protein>
<gene>
    <name evidence="1" type="ORF">QE380_000306</name>
</gene>
<dbReference type="EMBL" id="JAUTBK010000002">
    <property type="protein sequence ID" value="MDQ1207383.1"/>
    <property type="molecule type" value="Genomic_DNA"/>
</dbReference>
<proteinExistence type="predicted"/>
<organism evidence="1 2">
    <name type="scientific">Acinetobacter baylyi</name>
    <dbReference type="NCBI Taxonomy" id="202950"/>
    <lineage>
        <taxon>Bacteria</taxon>
        <taxon>Pseudomonadati</taxon>
        <taxon>Pseudomonadota</taxon>
        <taxon>Gammaproteobacteria</taxon>
        <taxon>Moraxellales</taxon>
        <taxon>Moraxellaceae</taxon>
        <taxon>Acinetobacter</taxon>
    </lineage>
</organism>
<evidence type="ECO:0000313" key="1">
    <source>
        <dbReference type="EMBL" id="MDQ1207383.1"/>
    </source>
</evidence>
<evidence type="ECO:0000313" key="2">
    <source>
        <dbReference type="Proteomes" id="UP001233360"/>
    </source>
</evidence>
<comment type="caution">
    <text evidence="1">The sequence shown here is derived from an EMBL/GenBank/DDBJ whole genome shotgun (WGS) entry which is preliminary data.</text>
</comment>
<keyword evidence="2" id="KW-1185">Reference proteome</keyword>
<accession>A0ABU0USW2</accession>
<name>A0ABU0USW2_ACIBI</name>
<reference evidence="1 2" key="1">
    <citation type="submission" date="2023-07" db="EMBL/GenBank/DDBJ databases">
        <title>Functional and genomic diversity of the sorghum phyllosphere microbiome.</title>
        <authorList>
            <person name="Shade A."/>
        </authorList>
    </citation>
    <scope>NUCLEOTIDE SEQUENCE [LARGE SCALE GENOMIC DNA]</scope>
    <source>
        <strain evidence="1 2">SORGH_AS_0887</strain>
    </source>
</reference>
<dbReference type="Proteomes" id="UP001233360">
    <property type="component" value="Unassembled WGS sequence"/>
</dbReference>
<sequence length="49" mass="5926">MKTSTFFIFIKLNQLHIKFLNYYLITYQAKKVINHHNSALTFLTLIKCY</sequence>